<dbReference type="OrthoDB" id="5945579at2759"/>
<dbReference type="RefSeq" id="XP_031562556.1">
    <property type="nucleotide sequence ID" value="XM_031706696.1"/>
</dbReference>
<evidence type="ECO:0000256" key="1">
    <source>
        <dbReference type="SAM" id="SignalP"/>
    </source>
</evidence>
<dbReference type="GeneID" id="116298301"/>
<keyword evidence="1" id="KW-0732">Signal</keyword>
<dbReference type="Proteomes" id="UP000515163">
    <property type="component" value="Unplaced"/>
</dbReference>
<name>A0A6P8I501_ACTTE</name>
<feature type="signal peptide" evidence="1">
    <location>
        <begin position="1"/>
        <end position="23"/>
    </location>
</feature>
<feature type="chain" id="PRO_5027827808" evidence="1">
    <location>
        <begin position="24"/>
        <end position="221"/>
    </location>
</feature>
<dbReference type="AlphaFoldDB" id="A0A6P8I501"/>
<sequence>MMSRTLLLSALVCMIYWSDFAVASPKCPQPKLRKWHRVTNAMIKSTYNLGVRMTHNDVGGKLVITGNVYSNGCGGGAGSIAVTYIRGDWVQIRYTQEFRGSASCWKIFGTTAYPKYSSNIAFHPNPLQQKPVVALQDYSEADGDGIFNELHMNSLTNNKFDGRVYRCDNNRDNFWHTNNGDGLRRATVMLRRRSLTENAGIVTETSCGTPSYVIKDVYVLM</sequence>
<dbReference type="InParanoid" id="A0A6P8I501"/>
<dbReference type="KEGG" id="aten:116298301"/>
<gene>
    <name evidence="3" type="primary">LOC116298301</name>
</gene>
<accession>A0A6P8I501</accession>
<reference evidence="3" key="1">
    <citation type="submission" date="2025-08" db="UniProtKB">
        <authorList>
            <consortium name="RefSeq"/>
        </authorList>
    </citation>
    <scope>IDENTIFICATION</scope>
    <source>
        <tissue evidence="3">Tentacle</tissue>
    </source>
</reference>
<protein>
    <submittedName>
        <fullName evidence="3">Uncharacterized protein LOC116298301</fullName>
    </submittedName>
</protein>
<proteinExistence type="predicted"/>
<organism evidence="2 3">
    <name type="scientific">Actinia tenebrosa</name>
    <name type="common">Australian red waratah sea anemone</name>
    <dbReference type="NCBI Taxonomy" id="6105"/>
    <lineage>
        <taxon>Eukaryota</taxon>
        <taxon>Metazoa</taxon>
        <taxon>Cnidaria</taxon>
        <taxon>Anthozoa</taxon>
        <taxon>Hexacorallia</taxon>
        <taxon>Actiniaria</taxon>
        <taxon>Actiniidae</taxon>
        <taxon>Actinia</taxon>
    </lineage>
</organism>
<evidence type="ECO:0000313" key="3">
    <source>
        <dbReference type="RefSeq" id="XP_031562556.1"/>
    </source>
</evidence>
<evidence type="ECO:0000313" key="2">
    <source>
        <dbReference type="Proteomes" id="UP000515163"/>
    </source>
</evidence>
<keyword evidence="2" id="KW-1185">Reference proteome</keyword>